<reference evidence="10 11" key="1">
    <citation type="submission" date="2018-08" db="EMBL/GenBank/DDBJ databases">
        <title>Muricauda nanhaiensis sp. nov., isolated from seawater of the South China Sea.</title>
        <authorList>
            <person name="Dang Y."/>
        </authorList>
    </citation>
    <scope>NUCLEOTIDE SEQUENCE [LARGE SCALE GENOMIC DNA]</scope>
    <source>
        <strain evidence="10 11">SM1704</strain>
    </source>
</reference>
<keyword evidence="7 9" id="KW-0472">Membrane</keyword>
<evidence type="ECO:0000313" key="11">
    <source>
        <dbReference type="Proteomes" id="UP000261828"/>
    </source>
</evidence>
<evidence type="ECO:0000256" key="5">
    <source>
        <dbReference type="ARBA" id="ARBA00022989"/>
    </source>
</evidence>
<comment type="caution">
    <text evidence="10">The sequence shown here is derived from an EMBL/GenBank/DDBJ whole genome shotgun (WGS) entry which is preliminary data.</text>
</comment>
<accession>A0A371JN47</accession>
<evidence type="ECO:0000256" key="2">
    <source>
        <dbReference type="ARBA" id="ARBA00022448"/>
    </source>
</evidence>
<keyword evidence="3" id="KW-1003">Cell membrane</keyword>
<feature type="transmembrane region" description="Helical" evidence="9">
    <location>
        <begin position="201"/>
        <end position="220"/>
    </location>
</feature>
<feature type="transmembrane region" description="Helical" evidence="9">
    <location>
        <begin position="12"/>
        <end position="34"/>
    </location>
</feature>
<feature type="transmembrane region" description="Helical" evidence="9">
    <location>
        <begin position="40"/>
        <end position="60"/>
    </location>
</feature>
<dbReference type="RefSeq" id="WP_116184964.1">
    <property type="nucleotide sequence ID" value="NZ_QTJX01000003.1"/>
</dbReference>
<dbReference type="InterPro" id="IPR044669">
    <property type="entry name" value="YneE/VCCN1/2-like"/>
</dbReference>
<evidence type="ECO:0000256" key="6">
    <source>
        <dbReference type="ARBA" id="ARBA00023065"/>
    </source>
</evidence>
<evidence type="ECO:0000256" key="7">
    <source>
        <dbReference type="ARBA" id="ARBA00023136"/>
    </source>
</evidence>
<dbReference type="Proteomes" id="UP000261828">
    <property type="component" value="Unassembled WGS sequence"/>
</dbReference>
<dbReference type="GO" id="GO:0005254">
    <property type="term" value="F:chloride channel activity"/>
    <property type="evidence" value="ECO:0007669"/>
    <property type="project" value="InterPro"/>
</dbReference>
<dbReference type="PANTHER" id="PTHR33281:SF19">
    <property type="entry name" value="VOLTAGE-DEPENDENT ANION CHANNEL-FORMING PROTEIN YNEE"/>
    <property type="match status" value="1"/>
</dbReference>
<keyword evidence="2" id="KW-0813">Transport</keyword>
<sequence>MITNRRIPLSYPFILVKWDILFTAIFSTGIHLLGKYIVHWSLPISIAAFLGTAIALILSFKLSQSYDRWWEARKIWGAIVNDSRTLITQLLAFSESDVKTTEKVAYRQMGWCYALGQNLRKLDATKELSNYVSEAEYQSVTKHQNIPLVLLKEHSLDIAKLFKEGKINAYQQAQLDSTVTRLNASMGMAERIKNTYFPKPYRLTLQFFIYLFLVILSLSLTEMDNFVEIPLLMVIALPFFLLEKIAFRIQDPFENRPMDTPMTAIARTIEINLRQLIDDPNIPKPLTSRTFYIL</sequence>
<organism evidence="10 11">
    <name type="scientific">Flagellimonas nanhaiensis</name>
    <dbReference type="NCBI Taxonomy" id="2292706"/>
    <lineage>
        <taxon>Bacteria</taxon>
        <taxon>Pseudomonadati</taxon>
        <taxon>Bacteroidota</taxon>
        <taxon>Flavobacteriia</taxon>
        <taxon>Flavobacteriales</taxon>
        <taxon>Flavobacteriaceae</taxon>
        <taxon>Flagellimonas</taxon>
    </lineage>
</organism>
<dbReference type="PANTHER" id="PTHR33281">
    <property type="entry name" value="UPF0187 PROTEIN YNEE"/>
    <property type="match status" value="1"/>
</dbReference>
<keyword evidence="11" id="KW-1185">Reference proteome</keyword>
<proteinExistence type="inferred from homology"/>
<evidence type="ECO:0000256" key="8">
    <source>
        <dbReference type="ARBA" id="ARBA00034708"/>
    </source>
</evidence>
<evidence type="ECO:0000256" key="4">
    <source>
        <dbReference type="ARBA" id="ARBA00022692"/>
    </source>
</evidence>
<keyword evidence="6" id="KW-0406">Ion transport</keyword>
<gene>
    <name evidence="10" type="ORF">DX873_13205</name>
</gene>
<dbReference type="Pfam" id="PF25539">
    <property type="entry name" value="Bestrophin_2"/>
    <property type="match status" value="1"/>
</dbReference>
<keyword evidence="4 9" id="KW-0812">Transmembrane</keyword>
<dbReference type="OrthoDB" id="445589at2"/>
<dbReference type="EMBL" id="QTJX01000003">
    <property type="protein sequence ID" value="RDY58643.1"/>
    <property type="molecule type" value="Genomic_DNA"/>
</dbReference>
<dbReference type="AlphaFoldDB" id="A0A371JN47"/>
<evidence type="ECO:0000313" key="10">
    <source>
        <dbReference type="EMBL" id="RDY58643.1"/>
    </source>
</evidence>
<keyword evidence="5 9" id="KW-1133">Transmembrane helix</keyword>
<evidence type="ECO:0000256" key="3">
    <source>
        <dbReference type="ARBA" id="ARBA00022475"/>
    </source>
</evidence>
<protein>
    <recommendedName>
        <fullName evidence="12">Hydrogenase</fullName>
    </recommendedName>
</protein>
<feature type="transmembrane region" description="Helical" evidence="9">
    <location>
        <begin position="226"/>
        <end position="247"/>
    </location>
</feature>
<dbReference type="GO" id="GO:0005886">
    <property type="term" value="C:plasma membrane"/>
    <property type="evidence" value="ECO:0007669"/>
    <property type="project" value="UniProtKB-SubCell"/>
</dbReference>
<name>A0A371JN47_9FLAO</name>
<comment type="similarity">
    <text evidence="8">Belongs to the anion channel-forming bestrophin (TC 1.A.46) family.</text>
</comment>
<evidence type="ECO:0000256" key="9">
    <source>
        <dbReference type="SAM" id="Phobius"/>
    </source>
</evidence>
<comment type="subcellular location">
    <subcellularLocation>
        <location evidence="1">Cell membrane</location>
        <topology evidence="1">Multi-pass membrane protein</topology>
    </subcellularLocation>
</comment>
<evidence type="ECO:0000256" key="1">
    <source>
        <dbReference type="ARBA" id="ARBA00004651"/>
    </source>
</evidence>
<evidence type="ECO:0008006" key="12">
    <source>
        <dbReference type="Google" id="ProtNLM"/>
    </source>
</evidence>